<evidence type="ECO:0000256" key="1">
    <source>
        <dbReference type="ARBA" id="ARBA00001974"/>
    </source>
</evidence>
<keyword evidence="4" id="KW-0560">Oxidoreductase</keyword>
<dbReference type="GO" id="GO:0071949">
    <property type="term" value="F:FAD binding"/>
    <property type="evidence" value="ECO:0007669"/>
    <property type="project" value="InterPro"/>
</dbReference>
<dbReference type="InterPro" id="IPR036188">
    <property type="entry name" value="FAD/NAD-bd_sf"/>
</dbReference>
<dbReference type="InterPro" id="IPR050493">
    <property type="entry name" value="FAD-dep_Monooxygenase_BioMet"/>
</dbReference>
<dbReference type="PRINTS" id="PR00420">
    <property type="entry name" value="RNGMNOXGNASE"/>
</dbReference>
<sequence length="410" mass="45105">MKPLNRPPHALKRDGGSMAIVGAGIAGLTLATALGRAGIRCEVFEQAKNLREVGAGVQIAPNASRLLHRLGLAQRLGPVVVRPDAVEMRRWDDSRLLGRTELGAACEELYGAPYYTVHRADLHQSLLSGIDDNILHIGRRCVRVEELPEGARLHFDDGSTHDADVVIGADGIHSVVRDALAMDEPRFSGQSIYRGLVPADRLPFPLDEPKVRLWLGPRQHVVCYPVSGGKWVSVGATTPAGDWSTESWTAEGRVEDVVDAYQGWHQEATDVLKALDQVGRWALHDRDPLRHWCSAGGRIAVVGDAAHPMLPFQAQGANQAIEDVIVLAACLRVADQDGIPKALARYERTRRPRTDRLQQLSRSNSRRFHLSDGEGQRERDTALLGAQSLREQEWLYGYDAEAVLLQDQLG</sequence>
<dbReference type="SUPFAM" id="SSF51905">
    <property type="entry name" value="FAD/NAD(P)-binding domain"/>
    <property type="match status" value="1"/>
</dbReference>
<dbReference type="PANTHER" id="PTHR13789">
    <property type="entry name" value="MONOOXYGENASE"/>
    <property type="match status" value="1"/>
</dbReference>
<comment type="cofactor">
    <cofactor evidence="1">
        <name>FAD</name>
        <dbReference type="ChEBI" id="CHEBI:57692"/>
    </cofactor>
</comment>
<keyword evidence="2" id="KW-0285">Flavoprotein</keyword>
<dbReference type="Pfam" id="PF01494">
    <property type="entry name" value="FAD_binding_3"/>
    <property type="match status" value="1"/>
</dbReference>
<dbReference type="Gene3D" id="3.50.50.60">
    <property type="entry name" value="FAD/NAD(P)-binding domain"/>
    <property type="match status" value="1"/>
</dbReference>
<protein>
    <submittedName>
        <fullName evidence="8">FAD-dependent monooxygenase</fullName>
    </submittedName>
</protein>
<reference evidence="8" key="1">
    <citation type="submission" date="2022-10" db="EMBL/GenBank/DDBJ databases">
        <title>The complete genomes of actinobacterial strains from the NBC collection.</title>
        <authorList>
            <person name="Joergensen T.S."/>
            <person name="Alvarez Arevalo M."/>
            <person name="Sterndorff E.B."/>
            <person name="Faurdal D."/>
            <person name="Vuksanovic O."/>
            <person name="Mourched A.-S."/>
            <person name="Charusanti P."/>
            <person name="Shaw S."/>
            <person name="Blin K."/>
            <person name="Weber T."/>
        </authorList>
    </citation>
    <scope>NUCLEOTIDE SEQUENCE</scope>
    <source>
        <strain evidence="8">NBC_00093</strain>
    </source>
</reference>
<evidence type="ECO:0000256" key="5">
    <source>
        <dbReference type="ARBA" id="ARBA00023033"/>
    </source>
</evidence>
<dbReference type="PANTHER" id="PTHR13789:SF318">
    <property type="entry name" value="GERANYLGERANYL DIPHOSPHATE REDUCTASE"/>
    <property type="match status" value="1"/>
</dbReference>
<dbReference type="InterPro" id="IPR002938">
    <property type="entry name" value="FAD-bd"/>
</dbReference>
<evidence type="ECO:0000256" key="3">
    <source>
        <dbReference type="ARBA" id="ARBA00022827"/>
    </source>
</evidence>
<evidence type="ECO:0000256" key="4">
    <source>
        <dbReference type="ARBA" id="ARBA00023002"/>
    </source>
</evidence>
<evidence type="ECO:0000256" key="2">
    <source>
        <dbReference type="ARBA" id="ARBA00022630"/>
    </source>
</evidence>
<accession>A0AAU2A2F7</accession>
<evidence type="ECO:0000256" key="6">
    <source>
        <dbReference type="SAM" id="MobiDB-lite"/>
    </source>
</evidence>
<keyword evidence="3" id="KW-0274">FAD</keyword>
<dbReference type="AlphaFoldDB" id="A0AAU2A2F7"/>
<keyword evidence="5 8" id="KW-0503">Monooxygenase</keyword>
<gene>
    <name evidence="8" type="ORF">OHA22_24755</name>
</gene>
<organism evidence="8">
    <name type="scientific">Streptomyces sp. NBC_00093</name>
    <dbReference type="NCBI Taxonomy" id="2975649"/>
    <lineage>
        <taxon>Bacteria</taxon>
        <taxon>Bacillati</taxon>
        <taxon>Actinomycetota</taxon>
        <taxon>Actinomycetes</taxon>
        <taxon>Kitasatosporales</taxon>
        <taxon>Streptomycetaceae</taxon>
        <taxon>Streptomyces</taxon>
    </lineage>
</organism>
<dbReference type="SUPFAM" id="SSF54373">
    <property type="entry name" value="FAD-linked reductases, C-terminal domain"/>
    <property type="match status" value="1"/>
</dbReference>
<feature type="domain" description="FAD-binding" evidence="7">
    <location>
        <begin position="19"/>
        <end position="359"/>
    </location>
</feature>
<name>A0AAU2A2F7_9ACTN</name>
<dbReference type="GO" id="GO:0004497">
    <property type="term" value="F:monooxygenase activity"/>
    <property type="evidence" value="ECO:0007669"/>
    <property type="project" value="UniProtKB-KW"/>
</dbReference>
<evidence type="ECO:0000313" key="8">
    <source>
        <dbReference type="EMBL" id="WTT18515.1"/>
    </source>
</evidence>
<proteinExistence type="predicted"/>
<evidence type="ECO:0000259" key="7">
    <source>
        <dbReference type="Pfam" id="PF01494"/>
    </source>
</evidence>
<feature type="region of interest" description="Disordered" evidence="6">
    <location>
        <begin position="353"/>
        <end position="376"/>
    </location>
</feature>
<dbReference type="EMBL" id="CP108222">
    <property type="protein sequence ID" value="WTT18515.1"/>
    <property type="molecule type" value="Genomic_DNA"/>
</dbReference>